<evidence type="ECO:0000256" key="8">
    <source>
        <dbReference type="ARBA" id="ARBA00030466"/>
    </source>
</evidence>
<dbReference type="HOGENOM" id="CLU_001882_2_3_1"/>
<dbReference type="EC" id="6.1.1.18" evidence="2"/>
<evidence type="ECO:0000256" key="3">
    <source>
        <dbReference type="ARBA" id="ARBA00022598"/>
    </source>
</evidence>
<dbReference type="FunFam" id="3.90.800.10:FF:000001">
    <property type="entry name" value="Glutamine--tRNA ligase"/>
    <property type="match status" value="1"/>
</dbReference>
<dbReference type="Pfam" id="PF04557">
    <property type="entry name" value="tRNA_synt_1c_R2"/>
    <property type="match status" value="1"/>
</dbReference>
<dbReference type="VEuPathDB" id="FungiDB:SJAG_04482"/>
<dbReference type="InterPro" id="IPR007639">
    <property type="entry name" value="Gln-tRNA-synth_Ib_RNA-bd_N"/>
</dbReference>
<dbReference type="SUPFAM" id="SSF52374">
    <property type="entry name" value="Nucleotidylyl transferase"/>
    <property type="match status" value="1"/>
</dbReference>
<keyword evidence="6 10" id="KW-0648">Protein biosynthesis</keyword>
<dbReference type="Pfam" id="PF20974">
    <property type="entry name" value="tRNA-synt_1c_C2"/>
    <property type="match status" value="1"/>
</dbReference>
<feature type="domain" description="Glutamyl/glutaminyl-tRNA synthetase class Ib anti-codon binding" evidence="12">
    <location>
        <begin position="563"/>
        <end position="663"/>
    </location>
</feature>
<dbReference type="Gene3D" id="2.40.240.10">
    <property type="entry name" value="Ribosomal Protein L25, Chain P"/>
    <property type="match status" value="2"/>
</dbReference>
<dbReference type="RefSeq" id="XP_002175579.2">
    <property type="nucleotide sequence ID" value="XM_002175543.2"/>
</dbReference>
<evidence type="ECO:0000256" key="5">
    <source>
        <dbReference type="ARBA" id="ARBA00022840"/>
    </source>
</evidence>
<keyword evidence="7 10" id="KW-0030">Aminoacyl-tRNA synthetase</keyword>
<evidence type="ECO:0000259" key="14">
    <source>
        <dbReference type="Pfam" id="PF04558"/>
    </source>
</evidence>
<dbReference type="CDD" id="cd00807">
    <property type="entry name" value="GlnRS_core"/>
    <property type="match status" value="1"/>
</dbReference>
<evidence type="ECO:0000256" key="1">
    <source>
        <dbReference type="ARBA" id="ARBA00005594"/>
    </source>
</evidence>
<dbReference type="NCBIfam" id="TIGR00440">
    <property type="entry name" value="glnS"/>
    <property type="match status" value="1"/>
</dbReference>
<gene>
    <name evidence="17" type="primary">qrs1</name>
    <name evidence="16" type="ORF">SJAG_04482</name>
</gene>
<dbReference type="InterPro" id="IPR042558">
    <property type="entry name" value="Gln-tRNA-synth_Ib_RNA-bd_N_1"/>
</dbReference>
<dbReference type="eggNOG" id="KOG1148">
    <property type="taxonomic scope" value="Eukaryota"/>
</dbReference>
<keyword evidence="5 10" id="KW-0067">ATP-binding</keyword>
<evidence type="ECO:0000313" key="16">
    <source>
        <dbReference type="EMBL" id="EEB09286.2"/>
    </source>
</evidence>
<evidence type="ECO:0000313" key="18">
    <source>
        <dbReference type="Proteomes" id="UP000001744"/>
    </source>
</evidence>
<dbReference type="GO" id="GO:0006425">
    <property type="term" value="P:glutaminyl-tRNA aminoacylation"/>
    <property type="evidence" value="ECO:0000318"/>
    <property type="project" value="GO_Central"/>
</dbReference>
<dbReference type="FunFam" id="1.10.10.2420:FF:000001">
    <property type="entry name" value="Glutamine--tRNA ligase cytoplasmic"/>
    <property type="match status" value="1"/>
</dbReference>
<keyword evidence="18" id="KW-1185">Reference proteome</keyword>
<dbReference type="GO" id="GO:0005524">
    <property type="term" value="F:ATP binding"/>
    <property type="evidence" value="ECO:0007669"/>
    <property type="project" value="UniProtKB-KW"/>
</dbReference>
<dbReference type="InterPro" id="IPR000924">
    <property type="entry name" value="Glu/Gln-tRNA-synth"/>
</dbReference>
<evidence type="ECO:0000259" key="13">
    <source>
        <dbReference type="Pfam" id="PF04557"/>
    </source>
</evidence>
<organism evidence="16 18">
    <name type="scientific">Schizosaccharomyces japonicus (strain yFS275 / FY16936)</name>
    <name type="common">Fission yeast</name>
    <dbReference type="NCBI Taxonomy" id="402676"/>
    <lineage>
        <taxon>Eukaryota</taxon>
        <taxon>Fungi</taxon>
        <taxon>Dikarya</taxon>
        <taxon>Ascomycota</taxon>
        <taxon>Taphrinomycotina</taxon>
        <taxon>Schizosaccharomycetes</taxon>
        <taxon>Schizosaccharomycetales</taxon>
        <taxon>Schizosaccharomycetaceae</taxon>
        <taxon>Schizosaccharomyces</taxon>
    </lineage>
</organism>
<evidence type="ECO:0000259" key="11">
    <source>
        <dbReference type="Pfam" id="PF00749"/>
    </source>
</evidence>
<feature type="domain" description="Glutamyl/glutaminyl-tRNA synthetase class Ib catalytic" evidence="11">
    <location>
        <begin position="251"/>
        <end position="559"/>
    </location>
</feature>
<comment type="catalytic activity">
    <reaction evidence="9">
        <text>tRNA(Gln) + L-glutamine + ATP = L-glutaminyl-tRNA(Gln) + AMP + diphosphate</text>
        <dbReference type="Rhea" id="RHEA:20121"/>
        <dbReference type="Rhea" id="RHEA-COMP:9662"/>
        <dbReference type="Rhea" id="RHEA-COMP:9681"/>
        <dbReference type="ChEBI" id="CHEBI:30616"/>
        <dbReference type="ChEBI" id="CHEBI:33019"/>
        <dbReference type="ChEBI" id="CHEBI:58359"/>
        <dbReference type="ChEBI" id="CHEBI:78442"/>
        <dbReference type="ChEBI" id="CHEBI:78521"/>
        <dbReference type="ChEBI" id="CHEBI:456215"/>
        <dbReference type="EC" id="6.1.1.18"/>
    </reaction>
</comment>
<dbReference type="GeneID" id="7051842"/>
<dbReference type="GO" id="GO:0005829">
    <property type="term" value="C:cytosol"/>
    <property type="evidence" value="ECO:0000318"/>
    <property type="project" value="GO_Central"/>
</dbReference>
<comment type="similarity">
    <text evidence="1 10">Belongs to the class-I aminoacyl-tRNA synthetase family.</text>
</comment>
<dbReference type="Pfam" id="PF03950">
    <property type="entry name" value="tRNA-synt_1c_C"/>
    <property type="match status" value="1"/>
</dbReference>
<dbReference type="InterPro" id="IPR007638">
    <property type="entry name" value="Gln-tRNA-synth_Ib_RNA-bd_2"/>
</dbReference>
<dbReference type="InterPro" id="IPR042559">
    <property type="entry name" value="Gln-tRNA-synth_Ib_RNA-bd_N_2"/>
</dbReference>
<dbReference type="STRING" id="402676.B6K6Y2"/>
<dbReference type="InterPro" id="IPR001412">
    <property type="entry name" value="aa-tRNA-synth_I_CS"/>
</dbReference>
<dbReference type="SUPFAM" id="SSF50715">
    <property type="entry name" value="Ribosomal protein L25-like"/>
    <property type="match status" value="1"/>
</dbReference>
<accession>B6K6Y2</accession>
<evidence type="ECO:0000313" key="17">
    <source>
        <dbReference type="JaponicusDB" id="SJAG_04482"/>
    </source>
</evidence>
<evidence type="ECO:0000256" key="2">
    <source>
        <dbReference type="ARBA" id="ARBA00012836"/>
    </source>
</evidence>
<evidence type="ECO:0000256" key="6">
    <source>
        <dbReference type="ARBA" id="ARBA00022917"/>
    </source>
</evidence>
<dbReference type="PANTHER" id="PTHR43097">
    <property type="entry name" value="GLUTAMINE-TRNA LIGASE"/>
    <property type="match status" value="1"/>
</dbReference>
<evidence type="ECO:0000256" key="7">
    <source>
        <dbReference type="ARBA" id="ARBA00023146"/>
    </source>
</evidence>
<dbReference type="Gene3D" id="1.10.8.1290">
    <property type="entry name" value="Glutaminyl-tRNA synthetase, non-specific RNA binding region part 1, domain 1"/>
    <property type="match status" value="1"/>
</dbReference>
<proteinExistence type="inferred from homology"/>
<dbReference type="InterPro" id="IPR020058">
    <property type="entry name" value="Glu/Gln-tRNA-synth_Ib_cat-dom"/>
</dbReference>
<dbReference type="PRINTS" id="PR00987">
    <property type="entry name" value="TRNASYNTHGLU"/>
</dbReference>
<dbReference type="InterPro" id="IPR011035">
    <property type="entry name" value="Ribosomal_bL25/Gln-tRNA_synth"/>
</dbReference>
<keyword evidence="3 10" id="KW-0436">Ligase</keyword>
<dbReference type="PANTHER" id="PTHR43097:SF4">
    <property type="entry name" value="GLUTAMINE--TRNA LIGASE"/>
    <property type="match status" value="1"/>
</dbReference>
<feature type="domain" description="tRNA synthetases class I (E and Q) anti-codon binding" evidence="15">
    <location>
        <begin position="675"/>
        <end position="738"/>
    </location>
</feature>
<dbReference type="FunFam" id="1.10.8.1290:FF:000002">
    <property type="entry name" value="Glutamine--tRNA ligase cytoplasmic"/>
    <property type="match status" value="1"/>
</dbReference>
<dbReference type="FunFam" id="2.40.240.10:FF:000007">
    <property type="entry name" value="Glutamine--tRNA ligase"/>
    <property type="match status" value="1"/>
</dbReference>
<keyword evidence="4 10" id="KW-0547">Nucleotide-binding</keyword>
<dbReference type="JaponicusDB" id="SJAG_04482">
    <property type="gene designation" value="qrs1"/>
</dbReference>
<dbReference type="GO" id="GO:0004819">
    <property type="term" value="F:glutamine-tRNA ligase activity"/>
    <property type="evidence" value="ECO:0000318"/>
    <property type="project" value="GO_Central"/>
</dbReference>
<dbReference type="EMBL" id="KE651168">
    <property type="protein sequence ID" value="EEB09286.2"/>
    <property type="molecule type" value="Genomic_DNA"/>
</dbReference>
<dbReference type="AlphaFoldDB" id="B6K6Y2"/>
<feature type="domain" description="Glutaminyl-tRNA synthetase class Ib non-specific RNA-binding" evidence="14">
    <location>
        <begin position="7"/>
        <end position="167"/>
    </location>
</feature>
<evidence type="ECO:0000256" key="10">
    <source>
        <dbReference type="RuleBase" id="RU363037"/>
    </source>
</evidence>
<name>B6K6Y2_SCHJY</name>
<dbReference type="OrthoDB" id="10250478at2759"/>
<dbReference type="PROSITE" id="PS00178">
    <property type="entry name" value="AA_TRNA_LIGASE_I"/>
    <property type="match status" value="1"/>
</dbReference>
<feature type="domain" description="Glutaminyl-tRNA synthetase class Ib non-specific RNA-binding" evidence="13">
    <location>
        <begin position="171"/>
        <end position="243"/>
    </location>
</feature>
<dbReference type="Gene3D" id="3.40.50.620">
    <property type="entry name" value="HUPs"/>
    <property type="match status" value="1"/>
</dbReference>
<dbReference type="InterPro" id="IPR020059">
    <property type="entry name" value="Glu/Gln-tRNA-synth_Ib_codon-bd"/>
</dbReference>
<evidence type="ECO:0000259" key="15">
    <source>
        <dbReference type="Pfam" id="PF20974"/>
    </source>
</evidence>
<dbReference type="InterPro" id="IPR050132">
    <property type="entry name" value="Gln/Glu-tRNA_Ligase"/>
</dbReference>
<dbReference type="FunFam" id="1.10.1160.10:FF:000001">
    <property type="entry name" value="Glutamine--tRNA ligase"/>
    <property type="match status" value="1"/>
</dbReference>
<protein>
    <recommendedName>
        <fullName evidence="2">glutamine--tRNA ligase</fullName>
        <ecNumber evidence="2">6.1.1.18</ecNumber>
    </recommendedName>
    <alternativeName>
        <fullName evidence="8">Glutaminyl-tRNA synthetase</fullName>
    </alternativeName>
</protein>
<dbReference type="InterPro" id="IPR004514">
    <property type="entry name" value="Gln-tRNA-synth"/>
</dbReference>
<dbReference type="Proteomes" id="UP000001744">
    <property type="component" value="Unassembled WGS sequence"/>
</dbReference>
<dbReference type="Pfam" id="PF04558">
    <property type="entry name" value="tRNA_synt_1c_R1"/>
    <property type="match status" value="1"/>
</dbReference>
<dbReference type="InterPro" id="IPR020056">
    <property type="entry name" value="Rbsml_bL25/Gln-tRNA_synth_N"/>
</dbReference>
<dbReference type="GO" id="GO:0005739">
    <property type="term" value="C:mitochondrion"/>
    <property type="evidence" value="ECO:0007669"/>
    <property type="project" value="EnsemblFungi"/>
</dbReference>
<evidence type="ECO:0000256" key="4">
    <source>
        <dbReference type="ARBA" id="ARBA00022741"/>
    </source>
</evidence>
<sequence length="783" mass="88839">MDSSMEALNEKFLRTGLNETRVTDTLKNKNLTASLDRVINLAGVGETGCDKSVGNLLLLLANEAVKQKSENVLKHEKYVADRIVKGDLKTNLQVSSAVAYCKTADTIDDAAFDRAAGVGVVCTDEEIEKLVQEYLNEHKATIEEQRYRSLNATASALRTHPVLKWAAQLKVKQTIDRLYLALLGPKDERDVVTKKKGGAPKKGNAKPAQKVPKTYNMFEEGFLAKLHKAGGNTQMYPERMKEHLAATGGRVVTRFPPEPNGYLHIGHSKAIAVNFGFAKYHNGICYLRFDDTNPEAEEQVYFESIKDLIAWLGFKPYKITYSSDYFDQLYELAEKLILMDKGYVCHCTDAEIKKARGGDERGPRYACVHRNRPVEESLQEFRNMRDGKYKPKEAILRMKQDLEDGNPQMWDLCAYRVLNASHPRTGDKWKIYPTYDFTHCLVDSFENISHSLCTTEFILSRVSYEWLCNTLQVYCPAQREYGRLNLEGALMSKRKIMKLVKGGLVRGWDDPRLYTLVALRRRGVPPGAILDFVSEVGVTTAVSNIEVARFENVVRKFLENSVPRLMLLLDPLKITIENVDESFREEIEIPFNPKDAAMGSRKQYFTKHLYIDRSDFSEVTTPDFYRLTPDQPVGLFRVPHPISVKKVVKDESGNVVELVATYENDAAARKKPKTFIQWVCEDKQSNSPVRLSEARLFNNLFKCDNPAGLKEHELQDAINPESEIVLKNALVESGIHDLIKTAPWPHSATSNENPTTNPECVRFQGMRVGIFAWTRIRLLTSLF</sequence>
<dbReference type="InterPro" id="IPR049437">
    <property type="entry name" value="tRNA-synt_1c_C2"/>
</dbReference>
<evidence type="ECO:0000256" key="9">
    <source>
        <dbReference type="ARBA" id="ARBA00048270"/>
    </source>
</evidence>
<reference evidence="16 18" key="1">
    <citation type="journal article" date="2011" name="Science">
        <title>Comparative functional genomics of the fission yeasts.</title>
        <authorList>
            <person name="Rhind N."/>
            <person name="Chen Z."/>
            <person name="Yassour M."/>
            <person name="Thompson D.A."/>
            <person name="Haas B.J."/>
            <person name="Habib N."/>
            <person name="Wapinski I."/>
            <person name="Roy S."/>
            <person name="Lin M.F."/>
            <person name="Heiman D.I."/>
            <person name="Young S.K."/>
            <person name="Furuya K."/>
            <person name="Guo Y."/>
            <person name="Pidoux A."/>
            <person name="Chen H.M."/>
            <person name="Robbertse B."/>
            <person name="Goldberg J.M."/>
            <person name="Aoki K."/>
            <person name="Bayne E.H."/>
            <person name="Berlin A.M."/>
            <person name="Desjardins C.A."/>
            <person name="Dobbs E."/>
            <person name="Dukaj L."/>
            <person name="Fan L."/>
            <person name="FitzGerald M.G."/>
            <person name="French C."/>
            <person name="Gujja S."/>
            <person name="Hansen K."/>
            <person name="Keifenheim D."/>
            <person name="Levin J.Z."/>
            <person name="Mosher R.A."/>
            <person name="Mueller C.A."/>
            <person name="Pfiffner J."/>
            <person name="Priest M."/>
            <person name="Russ C."/>
            <person name="Smialowska A."/>
            <person name="Swoboda P."/>
            <person name="Sykes S.M."/>
            <person name="Vaughn M."/>
            <person name="Vengrova S."/>
            <person name="Yoder R."/>
            <person name="Zeng Q."/>
            <person name="Allshire R."/>
            <person name="Baulcombe D."/>
            <person name="Birren B.W."/>
            <person name="Brown W."/>
            <person name="Ekwall K."/>
            <person name="Kellis M."/>
            <person name="Leatherwood J."/>
            <person name="Levin H."/>
            <person name="Margalit H."/>
            <person name="Martienssen R."/>
            <person name="Nieduszynski C.A."/>
            <person name="Spatafora J.W."/>
            <person name="Friedman N."/>
            <person name="Dalgaard J.Z."/>
            <person name="Baumann P."/>
            <person name="Niki H."/>
            <person name="Regev A."/>
            <person name="Nusbaum C."/>
        </authorList>
    </citation>
    <scope>NUCLEOTIDE SEQUENCE [LARGE SCALE GENOMIC DNA]</scope>
    <source>
        <strain evidence="18">yFS275 / FY16936</strain>
    </source>
</reference>
<dbReference type="Pfam" id="PF00749">
    <property type="entry name" value="tRNA-synt_1c"/>
    <property type="match status" value="1"/>
</dbReference>
<dbReference type="FunFam" id="3.40.50.620:FF:000183">
    <property type="entry name" value="Glutaminyl-tRNA synthetase"/>
    <property type="match status" value="1"/>
</dbReference>
<dbReference type="GO" id="GO:1990825">
    <property type="term" value="F:sequence-specific mRNA binding"/>
    <property type="evidence" value="ECO:0007669"/>
    <property type="project" value="EnsemblFungi"/>
</dbReference>
<dbReference type="Gene3D" id="1.10.10.2420">
    <property type="match status" value="1"/>
</dbReference>
<dbReference type="OMA" id="TWCIYPM"/>
<evidence type="ECO:0000259" key="12">
    <source>
        <dbReference type="Pfam" id="PF03950"/>
    </source>
</evidence>
<dbReference type="InterPro" id="IPR014729">
    <property type="entry name" value="Rossmann-like_a/b/a_fold"/>
</dbReference>